<evidence type="ECO:0000256" key="10">
    <source>
        <dbReference type="ARBA" id="ARBA00023163"/>
    </source>
</evidence>
<keyword evidence="6 11" id="KW-0411">Iron-sulfur</keyword>
<dbReference type="InterPro" id="IPR034768">
    <property type="entry name" value="4FE4S_WBL"/>
</dbReference>
<reference evidence="13 14" key="1">
    <citation type="submission" date="2018-06" db="EMBL/GenBank/DDBJ databases">
        <title>Phytoactinopolyspora halophila sp. nov., a novel halophilic actinomycete isolated from a saline soil in China.</title>
        <authorList>
            <person name="Tang S.-K."/>
        </authorList>
    </citation>
    <scope>NUCLEOTIDE SEQUENCE [LARGE SCALE GENOMIC DNA]</scope>
    <source>
        <strain evidence="13 14">YIM 96934</strain>
    </source>
</reference>
<dbReference type="RefSeq" id="WP_112259652.1">
    <property type="nucleotide sequence ID" value="NZ_QMIG01000022.1"/>
</dbReference>
<dbReference type="AlphaFoldDB" id="A0A329QFP3"/>
<dbReference type="EMBL" id="QMIG01000022">
    <property type="protein sequence ID" value="RAW11144.1"/>
    <property type="molecule type" value="Genomic_DNA"/>
</dbReference>
<dbReference type="GO" id="GO:0003677">
    <property type="term" value="F:DNA binding"/>
    <property type="evidence" value="ECO:0007669"/>
    <property type="project" value="UniProtKB-UniRule"/>
</dbReference>
<dbReference type="GO" id="GO:0035731">
    <property type="term" value="F:dinitrosyl-iron complex binding"/>
    <property type="evidence" value="ECO:0007669"/>
    <property type="project" value="UniProtKB-UniRule"/>
</dbReference>
<dbReference type="InterPro" id="IPR003482">
    <property type="entry name" value="Whib"/>
</dbReference>
<proteinExistence type="inferred from homology"/>
<dbReference type="PROSITE" id="PS51674">
    <property type="entry name" value="4FE4S_WBL"/>
    <property type="match status" value="1"/>
</dbReference>
<evidence type="ECO:0000256" key="3">
    <source>
        <dbReference type="ARBA" id="ARBA00022485"/>
    </source>
</evidence>
<evidence type="ECO:0000256" key="6">
    <source>
        <dbReference type="ARBA" id="ARBA00023014"/>
    </source>
</evidence>
<evidence type="ECO:0000313" key="14">
    <source>
        <dbReference type="Proteomes" id="UP000250462"/>
    </source>
</evidence>
<evidence type="ECO:0000256" key="11">
    <source>
        <dbReference type="HAMAP-Rule" id="MF_01479"/>
    </source>
</evidence>
<keyword evidence="10 11" id="KW-0804">Transcription</keyword>
<comment type="subcellular location">
    <subcellularLocation>
        <location evidence="1 11">Cytoplasm</location>
    </subcellularLocation>
</comment>
<name>A0A329QFP3_9ACTN</name>
<comment type="similarity">
    <text evidence="2 11">Belongs to the WhiB family.</text>
</comment>
<keyword evidence="11" id="KW-0963">Cytoplasm</keyword>
<comment type="caution">
    <text evidence="13">The sequence shown here is derived from an EMBL/GenBank/DDBJ whole genome shotgun (WGS) entry which is preliminary data.</text>
</comment>
<dbReference type="GO" id="GO:0045454">
    <property type="term" value="P:cell redox homeostasis"/>
    <property type="evidence" value="ECO:0007669"/>
    <property type="project" value="TreeGrafter"/>
</dbReference>
<evidence type="ECO:0000256" key="8">
    <source>
        <dbReference type="ARBA" id="ARBA00023125"/>
    </source>
</evidence>
<evidence type="ECO:0000256" key="1">
    <source>
        <dbReference type="ARBA" id="ARBA00004496"/>
    </source>
</evidence>
<sequence length="96" mass="11031">MLIKRAPRVAGVSGKSLLPAPPEWTERALCAQVDPELWFVEKGESNRPAKSICQQCEVVPECLEYALENDERYGVWGGTTERERRKLRKERSNTRE</sequence>
<protein>
    <recommendedName>
        <fullName evidence="11">Transcriptional regulator WhiB</fullName>
    </recommendedName>
</protein>
<evidence type="ECO:0000259" key="12">
    <source>
        <dbReference type="PROSITE" id="PS51674"/>
    </source>
</evidence>
<keyword evidence="9 11" id="KW-1015">Disulfide bond</keyword>
<keyword evidence="7 11" id="KW-0805">Transcription regulation</keyword>
<dbReference type="GO" id="GO:0045892">
    <property type="term" value="P:negative regulation of DNA-templated transcription"/>
    <property type="evidence" value="ECO:0007669"/>
    <property type="project" value="TreeGrafter"/>
</dbReference>
<dbReference type="PANTHER" id="PTHR38839">
    <property type="entry name" value="TRANSCRIPTIONAL REGULATOR WHID-RELATED"/>
    <property type="match status" value="1"/>
</dbReference>
<evidence type="ECO:0000256" key="5">
    <source>
        <dbReference type="ARBA" id="ARBA00023004"/>
    </source>
</evidence>
<keyword evidence="14" id="KW-1185">Reference proteome</keyword>
<feature type="domain" description="4Fe-4S Wbl-type" evidence="12">
    <location>
        <begin position="29"/>
        <end position="86"/>
    </location>
</feature>
<feature type="binding site" evidence="11">
    <location>
        <position position="53"/>
    </location>
    <ligand>
        <name>[4Fe-4S] cluster</name>
        <dbReference type="ChEBI" id="CHEBI:49883"/>
    </ligand>
</feature>
<keyword evidence="4 11" id="KW-0479">Metal-binding</keyword>
<evidence type="ECO:0000313" key="13">
    <source>
        <dbReference type="EMBL" id="RAW11144.1"/>
    </source>
</evidence>
<feature type="binding site" evidence="11">
    <location>
        <position position="30"/>
    </location>
    <ligand>
        <name>[4Fe-4S] cluster</name>
        <dbReference type="ChEBI" id="CHEBI:49883"/>
    </ligand>
</feature>
<comment type="cofactor">
    <cofactor evidence="11">
        <name>[4Fe-4S] cluster</name>
        <dbReference type="ChEBI" id="CHEBI:49883"/>
    </cofactor>
    <text evidence="11">Binds 1 [4Fe-4S] cluster per subunit. Following nitrosylation of the [4Fe-4S] cluster binds 1 [4Fe-8(NO)] cluster per subunit.</text>
</comment>
<gene>
    <name evidence="11" type="primary">whiB</name>
    <name evidence="13" type="ORF">DPM12_17535</name>
</gene>
<dbReference type="GO" id="GO:0005737">
    <property type="term" value="C:cytoplasm"/>
    <property type="evidence" value="ECO:0007669"/>
    <property type="project" value="UniProtKB-SubCell"/>
</dbReference>
<evidence type="ECO:0000256" key="4">
    <source>
        <dbReference type="ARBA" id="ARBA00022723"/>
    </source>
</evidence>
<organism evidence="13 14">
    <name type="scientific">Phytoactinopolyspora halophila</name>
    <dbReference type="NCBI Taxonomy" id="1981511"/>
    <lineage>
        <taxon>Bacteria</taxon>
        <taxon>Bacillati</taxon>
        <taxon>Actinomycetota</taxon>
        <taxon>Actinomycetes</taxon>
        <taxon>Jiangellales</taxon>
        <taxon>Jiangellaceae</taxon>
        <taxon>Phytoactinopolyspora</taxon>
    </lineage>
</organism>
<comment type="PTM">
    <text evidence="11">Upon Fe-S cluster removal intramolecular disulfide bonds are formed.</text>
</comment>
<evidence type="ECO:0000256" key="7">
    <source>
        <dbReference type="ARBA" id="ARBA00023015"/>
    </source>
</evidence>
<comment type="PTM">
    <text evidence="11">The Fe-S cluster can be nitrosylated by nitric oxide (NO).</text>
</comment>
<dbReference type="PANTHER" id="PTHR38839:SF4">
    <property type="entry name" value="TRANSCRIPTIONAL REGULATOR WHIB"/>
    <property type="match status" value="1"/>
</dbReference>
<keyword evidence="5 11" id="KW-0408">Iron</keyword>
<dbReference type="GO" id="GO:0051539">
    <property type="term" value="F:4 iron, 4 sulfur cluster binding"/>
    <property type="evidence" value="ECO:0007669"/>
    <property type="project" value="UniProtKB-UniRule"/>
</dbReference>
<accession>A0A329QFP3</accession>
<keyword evidence="3 11" id="KW-0004">4Fe-4S</keyword>
<dbReference type="GO" id="GO:0046872">
    <property type="term" value="F:metal ion binding"/>
    <property type="evidence" value="ECO:0007669"/>
    <property type="project" value="UniProtKB-KW"/>
</dbReference>
<feature type="binding site" evidence="11">
    <location>
        <position position="62"/>
    </location>
    <ligand>
        <name>[4Fe-4S] cluster</name>
        <dbReference type="ChEBI" id="CHEBI:49883"/>
    </ligand>
</feature>
<comment type="function">
    <text evidence="11">Acts as a transcriptional regulator. Probably redox-responsive. The apo- but not holo-form probably binds DNA.</text>
</comment>
<dbReference type="OrthoDB" id="5192305at2"/>
<dbReference type="GO" id="GO:0047134">
    <property type="term" value="F:protein-disulfide reductase [NAD(P)H] activity"/>
    <property type="evidence" value="ECO:0007669"/>
    <property type="project" value="TreeGrafter"/>
</dbReference>
<feature type="binding site" evidence="11">
    <location>
        <position position="56"/>
    </location>
    <ligand>
        <name>[4Fe-4S] cluster</name>
        <dbReference type="ChEBI" id="CHEBI:49883"/>
    </ligand>
</feature>
<keyword evidence="8 11" id="KW-0238">DNA-binding</keyword>
<evidence type="ECO:0000256" key="2">
    <source>
        <dbReference type="ARBA" id="ARBA00006597"/>
    </source>
</evidence>
<evidence type="ECO:0000256" key="9">
    <source>
        <dbReference type="ARBA" id="ARBA00023157"/>
    </source>
</evidence>
<dbReference type="Pfam" id="PF02467">
    <property type="entry name" value="Whib"/>
    <property type="match status" value="1"/>
</dbReference>
<dbReference type="HAMAP" id="MF_01479">
    <property type="entry name" value="WhiB"/>
    <property type="match status" value="1"/>
</dbReference>
<dbReference type="Proteomes" id="UP000250462">
    <property type="component" value="Unassembled WGS sequence"/>
</dbReference>